<dbReference type="SMART" id="SM00342">
    <property type="entry name" value="HTH_ARAC"/>
    <property type="match status" value="1"/>
</dbReference>
<evidence type="ECO:0000313" key="6">
    <source>
        <dbReference type="Proteomes" id="UP000823910"/>
    </source>
</evidence>
<evidence type="ECO:0000256" key="3">
    <source>
        <dbReference type="ARBA" id="ARBA00023163"/>
    </source>
</evidence>
<evidence type="ECO:0000256" key="2">
    <source>
        <dbReference type="ARBA" id="ARBA00023125"/>
    </source>
</evidence>
<keyword evidence="3" id="KW-0804">Transcription</keyword>
<protein>
    <submittedName>
        <fullName evidence="5">Helix-turn-helix transcriptional regulator</fullName>
    </submittedName>
</protein>
<dbReference type="Gene3D" id="1.10.10.60">
    <property type="entry name" value="Homeodomain-like"/>
    <property type="match status" value="1"/>
</dbReference>
<dbReference type="EMBL" id="DWWT01000001">
    <property type="protein sequence ID" value="HJC04543.1"/>
    <property type="molecule type" value="Genomic_DNA"/>
</dbReference>
<gene>
    <name evidence="5" type="ORF">H9704_00010</name>
</gene>
<dbReference type="GO" id="GO:0003700">
    <property type="term" value="F:DNA-binding transcription factor activity"/>
    <property type="evidence" value="ECO:0007669"/>
    <property type="project" value="InterPro"/>
</dbReference>
<dbReference type="InterPro" id="IPR050204">
    <property type="entry name" value="AraC_XylS_family_regulators"/>
</dbReference>
<proteinExistence type="predicted"/>
<reference evidence="5" key="2">
    <citation type="submission" date="2021-04" db="EMBL/GenBank/DDBJ databases">
        <authorList>
            <person name="Gilroy R."/>
        </authorList>
    </citation>
    <scope>NUCLEOTIDE SEQUENCE</scope>
    <source>
        <strain evidence="5">CHK180-15479</strain>
    </source>
</reference>
<dbReference type="PANTHER" id="PTHR46796">
    <property type="entry name" value="HTH-TYPE TRANSCRIPTIONAL ACTIVATOR RHAS-RELATED"/>
    <property type="match status" value="1"/>
</dbReference>
<dbReference type="Pfam" id="PF12833">
    <property type="entry name" value="HTH_18"/>
    <property type="match status" value="1"/>
</dbReference>
<dbReference type="Proteomes" id="UP000823910">
    <property type="component" value="Unassembled WGS sequence"/>
</dbReference>
<organism evidence="5 6">
    <name type="scientific">Candidatus Enterocloster excrementipullorum</name>
    <dbReference type="NCBI Taxonomy" id="2838559"/>
    <lineage>
        <taxon>Bacteria</taxon>
        <taxon>Bacillati</taxon>
        <taxon>Bacillota</taxon>
        <taxon>Clostridia</taxon>
        <taxon>Lachnospirales</taxon>
        <taxon>Lachnospiraceae</taxon>
        <taxon>Enterocloster</taxon>
    </lineage>
</organism>
<name>A0A9D2MY12_9FIRM</name>
<dbReference type="PROSITE" id="PS01124">
    <property type="entry name" value="HTH_ARAC_FAMILY_2"/>
    <property type="match status" value="1"/>
</dbReference>
<evidence type="ECO:0000313" key="5">
    <source>
        <dbReference type="EMBL" id="HJC04543.1"/>
    </source>
</evidence>
<reference evidence="5" key="1">
    <citation type="journal article" date="2021" name="PeerJ">
        <title>Extensive microbial diversity within the chicken gut microbiome revealed by metagenomics and culture.</title>
        <authorList>
            <person name="Gilroy R."/>
            <person name="Ravi A."/>
            <person name="Getino M."/>
            <person name="Pursley I."/>
            <person name="Horton D.L."/>
            <person name="Alikhan N.F."/>
            <person name="Baker D."/>
            <person name="Gharbi K."/>
            <person name="Hall N."/>
            <person name="Watson M."/>
            <person name="Adriaenssens E.M."/>
            <person name="Foster-Nyarko E."/>
            <person name="Jarju S."/>
            <person name="Secka A."/>
            <person name="Antonio M."/>
            <person name="Oren A."/>
            <person name="Chaudhuri R.R."/>
            <person name="La Ragione R."/>
            <person name="Hildebrand F."/>
            <person name="Pallen M.J."/>
        </authorList>
    </citation>
    <scope>NUCLEOTIDE SEQUENCE</scope>
    <source>
        <strain evidence="5">CHK180-15479</strain>
    </source>
</reference>
<evidence type="ECO:0000256" key="1">
    <source>
        <dbReference type="ARBA" id="ARBA00023015"/>
    </source>
</evidence>
<dbReference type="GO" id="GO:0043565">
    <property type="term" value="F:sequence-specific DNA binding"/>
    <property type="evidence" value="ECO:0007669"/>
    <property type="project" value="InterPro"/>
</dbReference>
<keyword evidence="1" id="KW-0805">Transcription regulation</keyword>
<dbReference type="SUPFAM" id="SSF46689">
    <property type="entry name" value="Homeodomain-like"/>
    <property type="match status" value="1"/>
</dbReference>
<comment type="caution">
    <text evidence="5">The sequence shown here is derived from an EMBL/GenBank/DDBJ whole genome shotgun (WGS) entry which is preliminary data.</text>
</comment>
<dbReference type="InterPro" id="IPR009057">
    <property type="entry name" value="Homeodomain-like_sf"/>
</dbReference>
<dbReference type="AlphaFoldDB" id="A0A9D2MY12"/>
<sequence length="237" mass="27169">MKYKAFYISGDVEYRETEAKDARIQKLYEIRNSGREEIMELPTGCTDIRCLFDGNRFRLEICPSLEAKSSERLAGFLTCVGIRLRPGVRLAGQVGEEDRRRLLHRMTGPLSPPQKLAALEEFLGRGRLAEPEYPVNDILELVERQRGSVNVEDLAAALSCSRRYLEIAFKRDMGIPIKKYAGIVKLQNALVMLAEGRDDYYGGLAYYDQSHFIREFKKYMSVTPGQYRRNMGRRAVV</sequence>
<evidence type="ECO:0000259" key="4">
    <source>
        <dbReference type="PROSITE" id="PS01124"/>
    </source>
</evidence>
<keyword evidence="2" id="KW-0238">DNA-binding</keyword>
<feature type="domain" description="HTH araC/xylS-type" evidence="4">
    <location>
        <begin position="136"/>
        <end position="230"/>
    </location>
</feature>
<dbReference type="InterPro" id="IPR018060">
    <property type="entry name" value="HTH_AraC"/>
</dbReference>
<accession>A0A9D2MY12</accession>